<evidence type="ECO:0000256" key="5">
    <source>
        <dbReference type="SAM" id="Phobius"/>
    </source>
</evidence>
<comment type="similarity">
    <text evidence="2">Belongs to the glycoprotein hormones subunit beta family.</text>
</comment>
<dbReference type="GO" id="GO:0007186">
    <property type="term" value="P:G protein-coupled receptor signaling pathway"/>
    <property type="evidence" value="ECO:0000318"/>
    <property type="project" value="GO_Central"/>
</dbReference>
<keyword evidence="5" id="KW-0812">Transmembrane</keyword>
<proteinExistence type="inferred from homology"/>
<dbReference type="RefSeq" id="XP_011670825.1">
    <property type="nucleotide sequence ID" value="XM_011672523.2"/>
</dbReference>
<evidence type="ECO:0000313" key="7">
    <source>
        <dbReference type="EnsemblMetazoa" id="XP_011670825"/>
    </source>
</evidence>
<dbReference type="EnsemblMetazoa" id="XM_011672523">
    <property type="protein sequence ID" value="XP_011670825"/>
    <property type="gene ID" value="GeneID_100888943"/>
</dbReference>
<dbReference type="GO" id="GO:0005737">
    <property type="term" value="C:cytoplasm"/>
    <property type="evidence" value="ECO:0000318"/>
    <property type="project" value="GO_Central"/>
</dbReference>
<keyword evidence="3" id="KW-0964">Secreted</keyword>
<dbReference type="GO" id="GO:0005179">
    <property type="term" value="F:hormone activity"/>
    <property type="evidence" value="ECO:0007669"/>
    <property type="project" value="InterPro"/>
</dbReference>
<evidence type="ECO:0000259" key="6">
    <source>
        <dbReference type="Pfam" id="PF00007"/>
    </source>
</evidence>
<organism evidence="7 8">
    <name type="scientific">Strongylocentrotus purpuratus</name>
    <name type="common">Purple sea urchin</name>
    <dbReference type="NCBI Taxonomy" id="7668"/>
    <lineage>
        <taxon>Eukaryota</taxon>
        <taxon>Metazoa</taxon>
        <taxon>Echinodermata</taxon>
        <taxon>Eleutherozoa</taxon>
        <taxon>Echinozoa</taxon>
        <taxon>Echinoidea</taxon>
        <taxon>Euechinoidea</taxon>
        <taxon>Echinacea</taxon>
        <taxon>Camarodonta</taxon>
        <taxon>Echinidea</taxon>
        <taxon>Strongylocentrotidae</taxon>
        <taxon>Strongylocentrotus</taxon>
    </lineage>
</organism>
<dbReference type="Proteomes" id="UP000007110">
    <property type="component" value="Unassembled WGS sequence"/>
</dbReference>
<dbReference type="AlphaFoldDB" id="A0A7M7HF94"/>
<dbReference type="GO" id="GO:0005615">
    <property type="term" value="C:extracellular space"/>
    <property type="evidence" value="ECO:0000318"/>
    <property type="project" value="GO_Central"/>
</dbReference>
<dbReference type="GeneID" id="100888943"/>
<feature type="domain" description="Glycoprotein hormone subunit beta" evidence="6">
    <location>
        <begin position="51"/>
        <end position="145"/>
    </location>
</feature>
<dbReference type="InParanoid" id="A0A7M7HF94"/>
<dbReference type="PANTHER" id="PTHR11515">
    <property type="entry name" value="GLYCOPROTEIN HORMONE BETA CHAIN"/>
    <property type="match status" value="1"/>
</dbReference>
<evidence type="ECO:0000256" key="2">
    <source>
        <dbReference type="ARBA" id="ARBA00006552"/>
    </source>
</evidence>
<dbReference type="InterPro" id="IPR029034">
    <property type="entry name" value="Cystine-knot_cytokine"/>
</dbReference>
<keyword evidence="5" id="KW-0472">Membrane</keyword>
<keyword evidence="8" id="KW-1185">Reference proteome</keyword>
<dbReference type="CDD" id="cd00069">
    <property type="entry name" value="GHB_like"/>
    <property type="match status" value="1"/>
</dbReference>
<reference evidence="7" key="2">
    <citation type="submission" date="2021-01" db="UniProtKB">
        <authorList>
            <consortium name="EnsemblMetazoa"/>
        </authorList>
    </citation>
    <scope>IDENTIFICATION</scope>
</reference>
<dbReference type="OMA" id="RCHTWEQ"/>
<dbReference type="SMART" id="SM00068">
    <property type="entry name" value="GHB"/>
    <property type="match status" value="1"/>
</dbReference>
<dbReference type="CTD" id="3355097"/>
<dbReference type="SUPFAM" id="SSF57501">
    <property type="entry name" value="Cystine-knot cytokines"/>
    <property type="match status" value="1"/>
</dbReference>
<dbReference type="InterPro" id="IPR006208">
    <property type="entry name" value="Glyco_hormone_CN"/>
</dbReference>
<accession>A0A7M7HF94</accession>
<dbReference type="PANTHER" id="PTHR11515:SF13">
    <property type="entry name" value="GLYCOPROTEIN HORMONE BETA 5, ISOFORM A"/>
    <property type="match status" value="1"/>
</dbReference>
<evidence type="ECO:0000256" key="4">
    <source>
        <dbReference type="ARBA" id="ARBA00023157"/>
    </source>
</evidence>
<dbReference type="FunCoup" id="A0A7M7HF94">
    <property type="interactions" value="399"/>
</dbReference>
<protein>
    <recommendedName>
        <fullName evidence="6">Glycoprotein hormone subunit beta domain-containing protein</fullName>
    </recommendedName>
</protein>
<dbReference type="OrthoDB" id="10006958at2759"/>
<dbReference type="FunFam" id="2.10.90.10:FF:000075">
    <property type="entry name" value="Follicle stimulating hormone beta"/>
    <property type="match status" value="1"/>
</dbReference>
<feature type="transmembrane region" description="Helical" evidence="5">
    <location>
        <begin position="20"/>
        <end position="39"/>
    </location>
</feature>
<name>A0A7M7HF94_STRPU</name>
<evidence type="ECO:0000256" key="1">
    <source>
        <dbReference type="ARBA" id="ARBA00004613"/>
    </source>
</evidence>
<reference evidence="8" key="1">
    <citation type="submission" date="2015-02" db="EMBL/GenBank/DDBJ databases">
        <title>Genome sequencing for Strongylocentrotus purpuratus.</title>
        <authorList>
            <person name="Murali S."/>
            <person name="Liu Y."/>
            <person name="Vee V."/>
            <person name="English A."/>
            <person name="Wang M."/>
            <person name="Skinner E."/>
            <person name="Han Y."/>
            <person name="Muzny D.M."/>
            <person name="Worley K.C."/>
            <person name="Gibbs R.A."/>
        </authorList>
    </citation>
    <scope>NUCLEOTIDE SEQUENCE</scope>
</reference>
<comment type="subcellular location">
    <subcellularLocation>
        <location evidence="1">Secreted</location>
    </subcellularLocation>
</comment>
<evidence type="ECO:0000256" key="3">
    <source>
        <dbReference type="ARBA" id="ARBA00022525"/>
    </source>
</evidence>
<sequence>MKSRTKSTKTLTTTMTSYRLHPMVTSLVLTVLVLYITIWPTRVEANGRLGCHVRQYLQYKAEKPGCRPQNLVLDACFGRCDTYEVPELEFPFKSSHHEMCSYHQVQLATIELDDCDPGVNRTYTYRNAKSCKCRNCTPFNTFCFGLSL</sequence>
<evidence type="ECO:0000313" key="8">
    <source>
        <dbReference type="Proteomes" id="UP000007110"/>
    </source>
</evidence>
<dbReference type="InterPro" id="IPR001545">
    <property type="entry name" value="Gonadotropin_bsu"/>
</dbReference>
<dbReference type="Pfam" id="PF00007">
    <property type="entry name" value="Cys_knot"/>
    <property type="match status" value="1"/>
</dbReference>
<keyword evidence="5" id="KW-1133">Transmembrane helix</keyword>
<keyword evidence="4" id="KW-1015">Disulfide bond</keyword>
<dbReference type="Gene3D" id="2.10.90.10">
    <property type="entry name" value="Cystine-knot cytokines"/>
    <property type="match status" value="1"/>
</dbReference>